<accession>A0A166E306</accession>
<reference evidence="1 2" key="1">
    <citation type="journal article" date="2016" name="Mol. Biol. Evol.">
        <title>Comparative Genomics of Early-Diverging Mushroom-Forming Fungi Provides Insights into the Origins of Lignocellulose Decay Capabilities.</title>
        <authorList>
            <person name="Nagy L.G."/>
            <person name="Riley R."/>
            <person name="Tritt A."/>
            <person name="Adam C."/>
            <person name="Daum C."/>
            <person name="Floudas D."/>
            <person name="Sun H."/>
            <person name="Yadav J.S."/>
            <person name="Pangilinan J."/>
            <person name="Larsson K.H."/>
            <person name="Matsuura K."/>
            <person name="Barry K."/>
            <person name="Labutti K."/>
            <person name="Kuo R."/>
            <person name="Ohm R.A."/>
            <person name="Bhattacharya S.S."/>
            <person name="Shirouzu T."/>
            <person name="Yoshinaga Y."/>
            <person name="Martin F.M."/>
            <person name="Grigoriev I.V."/>
            <person name="Hibbett D.S."/>
        </authorList>
    </citation>
    <scope>NUCLEOTIDE SEQUENCE [LARGE SCALE GENOMIC DNA]</scope>
    <source>
        <strain evidence="1 2">HHB10207 ss-3</strain>
    </source>
</reference>
<protein>
    <submittedName>
        <fullName evidence="1">Uncharacterized protein</fullName>
    </submittedName>
</protein>
<gene>
    <name evidence="1" type="ORF">SISSUDRAFT_1032814</name>
</gene>
<evidence type="ECO:0000313" key="2">
    <source>
        <dbReference type="Proteomes" id="UP000076798"/>
    </source>
</evidence>
<proteinExistence type="predicted"/>
<sequence>MVRMSALKLNPKVTCWHDEKRGVTRQIRRMEEIDERVDGQGLWPPASARSEDFGVEASRLLKLLHQVAQTGPSFYVLKVNVKWSVYLGGCGHSGRHCRSVNRAENPGVAAIRTRLTDVDRHWEEKQAVLSPLDQKGWSMEIQNALCCREMNIAPDDALLGPGVEAIKFASARYCTFLMNILGGYAYEVKTALAYTGTGRVINFKRGLVRG</sequence>
<dbReference type="EMBL" id="KV428050">
    <property type="protein sequence ID" value="KZT39159.1"/>
    <property type="molecule type" value="Genomic_DNA"/>
</dbReference>
<name>A0A166E306_9AGAM</name>
<keyword evidence="2" id="KW-1185">Reference proteome</keyword>
<evidence type="ECO:0000313" key="1">
    <source>
        <dbReference type="EMBL" id="KZT39159.1"/>
    </source>
</evidence>
<dbReference type="Proteomes" id="UP000076798">
    <property type="component" value="Unassembled WGS sequence"/>
</dbReference>
<organism evidence="1 2">
    <name type="scientific">Sistotremastrum suecicum HHB10207 ss-3</name>
    <dbReference type="NCBI Taxonomy" id="1314776"/>
    <lineage>
        <taxon>Eukaryota</taxon>
        <taxon>Fungi</taxon>
        <taxon>Dikarya</taxon>
        <taxon>Basidiomycota</taxon>
        <taxon>Agaricomycotina</taxon>
        <taxon>Agaricomycetes</taxon>
        <taxon>Sistotremastrales</taxon>
        <taxon>Sistotremastraceae</taxon>
        <taxon>Sistotremastrum</taxon>
    </lineage>
</organism>
<dbReference type="AlphaFoldDB" id="A0A166E306"/>